<comment type="caution">
    <text evidence="2">The sequence shown here is derived from an EMBL/GenBank/DDBJ whole genome shotgun (WGS) entry which is preliminary data.</text>
</comment>
<evidence type="ECO:0000313" key="2">
    <source>
        <dbReference type="EMBL" id="KAL1511035.1"/>
    </source>
</evidence>
<feature type="region of interest" description="Disordered" evidence="1">
    <location>
        <begin position="149"/>
        <end position="178"/>
    </location>
</feature>
<dbReference type="Proteomes" id="UP001515480">
    <property type="component" value="Unassembled WGS sequence"/>
</dbReference>
<accession>A0AB34J2E7</accession>
<reference evidence="2 3" key="1">
    <citation type="journal article" date="2024" name="Science">
        <title>Giant polyketide synthase enzymes in the biosynthesis of giant marine polyether toxins.</title>
        <authorList>
            <person name="Fallon T.R."/>
            <person name="Shende V.V."/>
            <person name="Wierzbicki I.H."/>
            <person name="Pendleton A.L."/>
            <person name="Watervoot N.F."/>
            <person name="Auber R.P."/>
            <person name="Gonzalez D.J."/>
            <person name="Wisecaver J.H."/>
            <person name="Moore B.S."/>
        </authorList>
    </citation>
    <scope>NUCLEOTIDE SEQUENCE [LARGE SCALE GENOMIC DNA]</scope>
    <source>
        <strain evidence="2 3">12B1</strain>
    </source>
</reference>
<feature type="compositionally biased region" description="Basic and acidic residues" evidence="1">
    <location>
        <begin position="149"/>
        <end position="165"/>
    </location>
</feature>
<evidence type="ECO:0000313" key="3">
    <source>
        <dbReference type="Proteomes" id="UP001515480"/>
    </source>
</evidence>
<name>A0AB34J2E7_PRYPA</name>
<sequence>MQASHALGSAHHEAQIWLEIAARLASAGLLIVANGDAPAAARHILDVLLDRLPPLPPDHRDFERRMETRIRIETERPQERGSALRPHHGGVDVYLRRPQGVHRPDGAPPQPRAPRATCATSRWPGWLMVTSTGLARGARMAVHRLAGEERTKQDKEYYRTAEHLQRSKPLPDGCSAAE</sequence>
<organism evidence="2 3">
    <name type="scientific">Prymnesium parvum</name>
    <name type="common">Toxic golden alga</name>
    <dbReference type="NCBI Taxonomy" id="97485"/>
    <lineage>
        <taxon>Eukaryota</taxon>
        <taxon>Haptista</taxon>
        <taxon>Haptophyta</taxon>
        <taxon>Prymnesiophyceae</taxon>
        <taxon>Prymnesiales</taxon>
        <taxon>Prymnesiaceae</taxon>
        <taxon>Prymnesium</taxon>
    </lineage>
</organism>
<keyword evidence="3" id="KW-1185">Reference proteome</keyword>
<dbReference type="AlphaFoldDB" id="A0AB34J2E7"/>
<proteinExistence type="predicted"/>
<evidence type="ECO:0000256" key="1">
    <source>
        <dbReference type="SAM" id="MobiDB-lite"/>
    </source>
</evidence>
<gene>
    <name evidence="2" type="ORF">AB1Y20_005860</name>
</gene>
<protein>
    <submittedName>
        <fullName evidence="2">Uncharacterized protein</fullName>
    </submittedName>
</protein>
<dbReference type="EMBL" id="JBGBPQ010000014">
    <property type="protein sequence ID" value="KAL1511035.1"/>
    <property type="molecule type" value="Genomic_DNA"/>
</dbReference>